<name>I3ZS19_THECF</name>
<evidence type="ECO:0000256" key="1">
    <source>
        <dbReference type="SAM" id="Phobius"/>
    </source>
</evidence>
<dbReference type="HOGENOM" id="CLU_067022_0_0_2"/>
<evidence type="ECO:0000313" key="3">
    <source>
        <dbReference type="EMBL" id="AFL94503.1"/>
    </source>
</evidence>
<evidence type="ECO:0000313" key="4">
    <source>
        <dbReference type="Proteomes" id="UP000006064"/>
    </source>
</evidence>
<reference evidence="3 4" key="1">
    <citation type="journal article" date="2012" name="J. Bacteriol.">
        <title>Complete Genome Sequence of the Hyperthermophilic Archaeon Thermococcus sp. Strain CL1, Isolated from a Paralvinella sp. Polychaete Worm Collected from a Hydrothermal Vent.</title>
        <authorList>
            <person name="Jung J.H."/>
            <person name="Holden J.F."/>
            <person name="Seo D.H."/>
            <person name="Park K.H."/>
            <person name="Shin H."/>
            <person name="Ryu S."/>
            <person name="Lee J.H."/>
            <person name="Park C.S."/>
        </authorList>
    </citation>
    <scope>NUCLEOTIDE SEQUENCE [LARGE SCALE GENOMIC DNA]</scope>
    <source>
        <strain evidence="4">DSM 27260 / KACC 17922 / CL1</strain>
    </source>
</reference>
<dbReference type="RefSeq" id="WP_014788144.1">
    <property type="nucleotide sequence ID" value="NC_018015.1"/>
</dbReference>
<dbReference type="STRING" id="163003.CL1_0292"/>
<feature type="transmembrane region" description="Helical" evidence="1">
    <location>
        <begin position="125"/>
        <end position="143"/>
    </location>
</feature>
<feature type="transmembrane region" description="Helical" evidence="1">
    <location>
        <begin position="95"/>
        <end position="113"/>
    </location>
</feature>
<protein>
    <recommendedName>
        <fullName evidence="2">DUF835 domain-containing protein</fullName>
    </recommendedName>
</protein>
<dbReference type="Proteomes" id="UP000006064">
    <property type="component" value="Chromosome"/>
</dbReference>
<dbReference type="Pfam" id="PF05763">
    <property type="entry name" value="DUF835"/>
    <property type="match status" value="1"/>
</dbReference>
<keyword evidence="1" id="KW-0812">Transmembrane</keyword>
<keyword evidence="4" id="KW-1185">Reference proteome</keyword>
<evidence type="ECO:0000259" key="2">
    <source>
        <dbReference type="Pfam" id="PF05763"/>
    </source>
</evidence>
<dbReference type="KEGG" id="thm:CL1_0292"/>
<feature type="transmembrane region" description="Helical" evidence="1">
    <location>
        <begin position="155"/>
        <end position="173"/>
    </location>
</feature>
<sequence length="366" mass="40343">MVYAINLVSRLILLLVAAYKSKKESSGGWLIITASFLLAAFSTEELLLKPLGLNLLQPAAFVLDMVNTSLQGVLLILAAAHLAPTSPERRMRISAISLLAGMVAYLWIVITNASPMDGSFTIKTLGPLMIYAVGYIYMGLTLYRHVVSRSSWQVLFPLGMVLLGLLNATYPVTATWEWFVPYGFLLGTIFRGIMAVGALNFIVWPKISIKPAGNVEIPRGVFMYPSITTASRAIGRLEEIPDLVLVTRRGLDSIKTTVHRDSLVFWITRVTEGELSQSPMVYAIAPTKIGILTDLIAGALNRGYRVVMVEAVEYLIIENGFDNVLKFLLNLKDRVILSGGTMILVVDPGALERHQLKILEREFNMG</sequence>
<dbReference type="AlphaFoldDB" id="I3ZS19"/>
<keyword evidence="1" id="KW-0472">Membrane</keyword>
<feature type="transmembrane region" description="Helical" evidence="1">
    <location>
        <begin position="60"/>
        <end position="83"/>
    </location>
</feature>
<accession>I3ZS19</accession>
<dbReference type="EMBL" id="CP003651">
    <property type="protein sequence ID" value="AFL94503.1"/>
    <property type="molecule type" value="Genomic_DNA"/>
</dbReference>
<organism evidence="3 4">
    <name type="scientific">Thermococcus cleftensis (strain DSM 27260 / KACC 17922 / CL1)</name>
    <dbReference type="NCBI Taxonomy" id="163003"/>
    <lineage>
        <taxon>Archaea</taxon>
        <taxon>Methanobacteriati</taxon>
        <taxon>Methanobacteriota</taxon>
        <taxon>Thermococci</taxon>
        <taxon>Thermococcales</taxon>
        <taxon>Thermococcaceae</taxon>
        <taxon>Thermococcus</taxon>
    </lineage>
</organism>
<proteinExistence type="predicted"/>
<dbReference type="InterPro" id="IPR008553">
    <property type="entry name" value="DUF835"/>
</dbReference>
<feature type="domain" description="DUF835" evidence="2">
    <location>
        <begin position="237"/>
        <end position="363"/>
    </location>
</feature>
<keyword evidence="1" id="KW-1133">Transmembrane helix</keyword>
<feature type="transmembrane region" description="Helical" evidence="1">
    <location>
        <begin position="29"/>
        <end position="48"/>
    </location>
</feature>
<dbReference type="GeneID" id="13038949"/>
<feature type="transmembrane region" description="Helical" evidence="1">
    <location>
        <begin position="179"/>
        <end position="203"/>
    </location>
</feature>
<gene>
    <name evidence="3" type="ORF">CL1_0292</name>
</gene>